<evidence type="ECO:0000256" key="7">
    <source>
        <dbReference type="RuleBase" id="RU365090"/>
    </source>
</evidence>
<evidence type="ECO:0000256" key="6">
    <source>
        <dbReference type="ARBA" id="ARBA00047317"/>
    </source>
</evidence>
<comment type="cofactor">
    <cofactor evidence="7">
        <name>Mg(2+)</name>
        <dbReference type="ChEBI" id="CHEBI:18420"/>
    </cofactor>
</comment>
<dbReference type="GO" id="GO:0005829">
    <property type="term" value="C:cytosol"/>
    <property type="evidence" value="ECO:0007669"/>
    <property type="project" value="TreeGrafter"/>
</dbReference>
<keyword evidence="7" id="KW-0460">Magnesium</keyword>
<dbReference type="GO" id="GO:0061599">
    <property type="term" value="F:molybdopterin molybdotransferase activity"/>
    <property type="evidence" value="ECO:0007669"/>
    <property type="project" value="UniProtKB-UniRule"/>
</dbReference>
<comment type="catalytic activity">
    <reaction evidence="6">
        <text>adenylyl-molybdopterin + molybdate = Mo-molybdopterin + AMP + H(+)</text>
        <dbReference type="Rhea" id="RHEA:35047"/>
        <dbReference type="ChEBI" id="CHEBI:15378"/>
        <dbReference type="ChEBI" id="CHEBI:36264"/>
        <dbReference type="ChEBI" id="CHEBI:62727"/>
        <dbReference type="ChEBI" id="CHEBI:71302"/>
        <dbReference type="ChEBI" id="CHEBI:456215"/>
        <dbReference type="EC" id="2.10.1.1"/>
    </reaction>
</comment>
<name>A0A841AQV3_9MICO</name>
<evidence type="ECO:0000256" key="3">
    <source>
        <dbReference type="ARBA" id="ARBA00010763"/>
    </source>
</evidence>
<evidence type="ECO:0000313" key="10">
    <source>
        <dbReference type="Proteomes" id="UP000536685"/>
    </source>
</evidence>
<proteinExistence type="inferred from homology"/>
<comment type="caution">
    <text evidence="9">The sequence shown here is derived from an EMBL/GenBank/DDBJ whole genome shotgun (WGS) entry which is preliminary data.</text>
</comment>
<keyword evidence="7 9" id="KW-0808">Transferase</keyword>
<protein>
    <recommendedName>
        <fullName evidence="7">Molybdopterin molybdenumtransferase</fullName>
        <ecNumber evidence="7">2.10.1.1</ecNumber>
    </recommendedName>
</protein>
<dbReference type="NCBIfam" id="NF045515">
    <property type="entry name" value="Glp_gephyrin"/>
    <property type="match status" value="1"/>
</dbReference>
<evidence type="ECO:0000256" key="5">
    <source>
        <dbReference type="ARBA" id="ARBA00023150"/>
    </source>
</evidence>
<evidence type="ECO:0000256" key="1">
    <source>
        <dbReference type="ARBA" id="ARBA00002901"/>
    </source>
</evidence>
<dbReference type="Gene3D" id="2.170.190.11">
    <property type="entry name" value="Molybdopterin biosynthesis moea protein, domain 3"/>
    <property type="match status" value="1"/>
</dbReference>
<dbReference type="InterPro" id="IPR036135">
    <property type="entry name" value="MoeA_linker/N_sf"/>
</dbReference>
<dbReference type="Pfam" id="PF03454">
    <property type="entry name" value="MoeA_C"/>
    <property type="match status" value="1"/>
</dbReference>
<dbReference type="SMART" id="SM00852">
    <property type="entry name" value="MoCF_biosynth"/>
    <property type="match status" value="1"/>
</dbReference>
<evidence type="ECO:0000313" key="9">
    <source>
        <dbReference type="EMBL" id="MBB5844076.1"/>
    </source>
</evidence>
<dbReference type="Pfam" id="PF00994">
    <property type="entry name" value="MoCF_biosynth"/>
    <property type="match status" value="1"/>
</dbReference>
<dbReference type="Gene3D" id="2.40.340.10">
    <property type="entry name" value="MoeA, C-terminal, domain IV"/>
    <property type="match status" value="1"/>
</dbReference>
<sequence length="395" mass="40735">MAHTSVDEHAALIRSLVALPTTTETVDLWSALGRVTVAPILSPVDLPLFRNSQMDGFAVRSAEVSAGTSLPIVGEVAASPGEPAPLEPGTTVRIMTGAMVPAGADAVIPVEDTTVVGGTVTIHRARSLGEYVRDRGSDTREGDELLPAGLRLASRHLAVLAAAGIARVEVRTRLRAVVISTGAELTRPEHGVAILPGQIYDSNSVALDAAARAAGADVTHALFNGNDESSELRGAMLVASSDADLILTSGGISMGEHEVVRDFLGEIGGAIGHIAMQPGGPQATGTFAGVPIVSFPGNPVSTQISFEVFVAPILREYAGLPAAVRVSRELTVDVRSIPGKRQFLRGRTVGGGRVEPVAGPSSHLVAGMAASDVLIDVPETTTELKAGDTVETIEL</sequence>
<dbReference type="RefSeq" id="WP_184237884.1">
    <property type="nucleotide sequence ID" value="NZ_JACHMJ010000001.1"/>
</dbReference>
<dbReference type="InterPro" id="IPR036425">
    <property type="entry name" value="MoaB/Mog-like_dom_sf"/>
</dbReference>
<dbReference type="InterPro" id="IPR001453">
    <property type="entry name" value="MoaB/Mog_dom"/>
</dbReference>
<dbReference type="AlphaFoldDB" id="A0A841AQV3"/>
<dbReference type="SUPFAM" id="SSF63882">
    <property type="entry name" value="MoeA N-terminal region -like"/>
    <property type="match status" value="1"/>
</dbReference>
<keyword evidence="5 7" id="KW-0501">Molybdenum cofactor biosynthesis</keyword>
<feature type="domain" description="MoaB/Mog" evidence="8">
    <location>
        <begin position="177"/>
        <end position="316"/>
    </location>
</feature>
<keyword evidence="7" id="KW-0479">Metal-binding</keyword>
<reference evidence="9 10" key="1">
    <citation type="submission" date="2020-08" db="EMBL/GenBank/DDBJ databases">
        <title>Sequencing the genomes of 1000 actinobacteria strains.</title>
        <authorList>
            <person name="Klenk H.-P."/>
        </authorList>
    </citation>
    <scope>NUCLEOTIDE SEQUENCE [LARGE SCALE GENOMIC DNA]</scope>
    <source>
        <strain evidence="9 10">DSM 105784</strain>
    </source>
</reference>
<dbReference type="PANTHER" id="PTHR10192">
    <property type="entry name" value="MOLYBDOPTERIN BIOSYNTHESIS PROTEIN"/>
    <property type="match status" value="1"/>
</dbReference>
<dbReference type="GO" id="GO:0006777">
    <property type="term" value="P:Mo-molybdopterin cofactor biosynthetic process"/>
    <property type="evidence" value="ECO:0007669"/>
    <property type="project" value="UniProtKB-UniRule"/>
</dbReference>
<dbReference type="InterPro" id="IPR038987">
    <property type="entry name" value="MoeA-like"/>
</dbReference>
<dbReference type="InterPro" id="IPR005110">
    <property type="entry name" value="MoeA_linker/N"/>
</dbReference>
<comment type="function">
    <text evidence="1 7">Catalyzes the insertion of molybdate into adenylated molybdopterin with the concomitant release of AMP.</text>
</comment>
<dbReference type="Gene3D" id="3.90.105.10">
    <property type="entry name" value="Molybdopterin biosynthesis moea protein, domain 2"/>
    <property type="match status" value="1"/>
</dbReference>
<dbReference type="InterPro" id="IPR036688">
    <property type="entry name" value="MoeA_C_domain_IV_sf"/>
</dbReference>
<dbReference type="CDD" id="cd00887">
    <property type="entry name" value="MoeA"/>
    <property type="match status" value="1"/>
</dbReference>
<gene>
    <name evidence="9" type="ORF">HD599_002399</name>
</gene>
<keyword evidence="4 7" id="KW-0500">Molybdenum</keyword>
<comment type="similarity">
    <text evidence="3 7">Belongs to the MoeA family.</text>
</comment>
<organism evidence="9 10">
    <name type="scientific">Conyzicola lurida</name>
    <dbReference type="NCBI Taxonomy" id="1172621"/>
    <lineage>
        <taxon>Bacteria</taxon>
        <taxon>Bacillati</taxon>
        <taxon>Actinomycetota</taxon>
        <taxon>Actinomycetes</taxon>
        <taxon>Micrococcales</taxon>
        <taxon>Microbacteriaceae</taxon>
        <taxon>Conyzicola</taxon>
    </lineage>
</organism>
<accession>A0A841AQV3</accession>
<dbReference type="InterPro" id="IPR005111">
    <property type="entry name" value="MoeA_C_domain_IV"/>
</dbReference>
<dbReference type="SUPFAM" id="SSF63867">
    <property type="entry name" value="MoeA C-terminal domain-like"/>
    <property type="match status" value="1"/>
</dbReference>
<dbReference type="PANTHER" id="PTHR10192:SF5">
    <property type="entry name" value="GEPHYRIN"/>
    <property type="match status" value="1"/>
</dbReference>
<keyword evidence="10" id="KW-1185">Reference proteome</keyword>
<evidence type="ECO:0000256" key="2">
    <source>
        <dbReference type="ARBA" id="ARBA00005046"/>
    </source>
</evidence>
<comment type="pathway">
    <text evidence="2 7">Cofactor biosynthesis; molybdopterin biosynthesis.</text>
</comment>
<dbReference type="EC" id="2.10.1.1" evidence="7"/>
<dbReference type="SUPFAM" id="SSF53218">
    <property type="entry name" value="Molybdenum cofactor biosynthesis proteins"/>
    <property type="match status" value="1"/>
</dbReference>
<dbReference type="UniPathway" id="UPA00344"/>
<evidence type="ECO:0000256" key="4">
    <source>
        <dbReference type="ARBA" id="ARBA00022505"/>
    </source>
</evidence>
<dbReference type="Pfam" id="PF03453">
    <property type="entry name" value="MoeA_N"/>
    <property type="match status" value="1"/>
</dbReference>
<dbReference type="EMBL" id="JACHMJ010000001">
    <property type="protein sequence ID" value="MBB5844076.1"/>
    <property type="molecule type" value="Genomic_DNA"/>
</dbReference>
<dbReference type="GO" id="GO:0046872">
    <property type="term" value="F:metal ion binding"/>
    <property type="evidence" value="ECO:0007669"/>
    <property type="project" value="UniProtKB-UniRule"/>
</dbReference>
<dbReference type="Gene3D" id="3.40.980.10">
    <property type="entry name" value="MoaB/Mog-like domain"/>
    <property type="match status" value="1"/>
</dbReference>
<evidence type="ECO:0000259" key="8">
    <source>
        <dbReference type="SMART" id="SM00852"/>
    </source>
</evidence>
<dbReference type="Proteomes" id="UP000536685">
    <property type="component" value="Unassembled WGS sequence"/>
</dbReference>